<feature type="transmembrane region" description="Helical" evidence="1">
    <location>
        <begin position="39"/>
        <end position="62"/>
    </location>
</feature>
<feature type="transmembrane region" description="Helical" evidence="1">
    <location>
        <begin position="106"/>
        <end position="125"/>
    </location>
</feature>
<keyword evidence="1" id="KW-0472">Membrane</keyword>
<keyword evidence="3" id="KW-1185">Reference proteome</keyword>
<dbReference type="EMBL" id="FNKP01000002">
    <property type="protein sequence ID" value="SDR34556.1"/>
    <property type="molecule type" value="Genomic_DNA"/>
</dbReference>
<protein>
    <submittedName>
        <fullName evidence="2">Uncharacterized protein</fullName>
    </submittedName>
</protein>
<gene>
    <name evidence="2" type="ORF">SAMN05443245_4887</name>
</gene>
<organism evidence="2 3">
    <name type="scientific">Paraburkholderia fungorum</name>
    <dbReference type="NCBI Taxonomy" id="134537"/>
    <lineage>
        <taxon>Bacteria</taxon>
        <taxon>Pseudomonadati</taxon>
        <taxon>Pseudomonadota</taxon>
        <taxon>Betaproteobacteria</taxon>
        <taxon>Burkholderiales</taxon>
        <taxon>Burkholderiaceae</taxon>
        <taxon>Paraburkholderia</taxon>
    </lineage>
</organism>
<dbReference type="Proteomes" id="UP000183487">
    <property type="component" value="Unassembled WGS sequence"/>
</dbReference>
<sequence length="434" mass="45954">MQADGKGADGSVLFPFKFEQPEFIGPPAPRYRNPFASTLLFLSGVGLWGSAALGAGALLFGGTGFGAINQLTDLFTVAAPAAAGGVVLLVLYTLIQQPWRAGRGSLAFALQVPFALFVLLIVGLFELDAHRSAAQTEREAAHQIRLAADTDTMNRAIAKDDVMAFAPAYAECDDSSICGDSWVTQAILLNTPRIAAVTLQGVTPATYSQFDNHNIPKICRSGVLYNGQDSLAYLVGFRNSPAITALFASLWGPADRDKAFLGAVTSGSTDLMDTLVTQGVDPRAMQAKTPSDDPYASAAAGGAFKSIHWLESAGVKVQTAASAQNMWTSFADWATRAPPELGAKGIDEWLAESSRIPYAPGAKLSPSDELTAAVQARSPALVAAMLQRGYSVKDLAAGDQASLKSAQPLAMLKNQWDRGRYCDEGDWKAAWSLN</sequence>
<dbReference type="OrthoDB" id="9132053at2"/>
<proteinExistence type="predicted"/>
<evidence type="ECO:0000313" key="2">
    <source>
        <dbReference type="EMBL" id="SDR34556.1"/>
    </source>
</evidence>
<evidence type="ECO:0000313" key="3">
    <source>
        <dbReference type="Proteomes" id="UP000183487"/>
    </source>
</evidence>
<name>A0A1H1IB11_9BURK</name>
<reference evidence="3" key="1">
    <citation type="submission" date="2016-10" db="EMBL/GenBank/DDBJ databases">
        <authorList>
            <person name="Varghese N."/>
        </authorList>
    </citation>
    <scope>NUCLEOTIDE SEQUENCE [LARGE SCALE GENOMIC DNA]</scope>
    <source>
        <strain evidence="3">GAS106B</strain>
    </source>
</reference>
<dbReference type="AlphaFoldDB" id="A0A1H1IB11"/>
<accession>A0A1H1IB11</accession>
<keyword evidence="1" id="KW-0812">Transmembrane</keyword>
<feature type="transmembrane region" description="Helical" evidence="1">
    <location>
        <begin position="74"/>
        <end position="94"/>
    </location>
</feature>
<evidence type="ECO:0000256" key="1">
    <source>
        <dbReference type="SAM" id="Phobius"/>
    </source>
</evidence>
<keyword evidence="1" id="KW-1133">Transmembrane helix</keyword>
<dbReference type="RefSeq" id="WP_074769382.1">
    <property type="nucleotide sequence ID" value="NZ_FNKP01000002.1"/>
</dbReference>